<feature type="region of interest" description="Disordered" evidence="1">
    <location>
        <begin position="63"/>
        <end position="84"/>
    </location>
</feature>
<protein>
    <submittedName>
        <fullName evidence="2">Uncharacterized protein</fullName>
    </submittedName>
</protein>
<gene>
    <name evidence="2" type="ORF">EDM02_03960</name>
</gene>
<evidence type="ECO:0000313" key="2">
    <source>
        <dbReference type="EMBL" id="ROT47278.1"/>
    </source>
</evidence>
<evidence type="ECO:0000313" key="3">
    <source>
        <dbReference type="Proteomes" id="UP000270927"/>
    </source>
</evidence>
<accession>A0A3N2QBS6</accession>
<dbReference type="Proteomes" id="UP000270927">
    <property type="component" value="Unassembled WGS sequence"/>
</dbReference>
<proteinExistence type="predicted"/>
<keyword evidence="3" id="KW-1185">Reference proteome</keyword>
<organism evidence="2 3">
    <name type="scientific">Candidatus Cardinium hertigii</name>
    <dbReference type="NCBI Taxonomy" id="247481"/>
    <lineage>
        <taxon>Bacteria</taxon>
        <taxon>Pseudomonadati</taxon>
        <taxon>Bacteroidota</taxon>
        <taxon>Cytophagia</taxon>
        <taxon>Cytophagales</taxon>
        <taxon>Amoebophilaceae</taxon>
        <taxon>Candidatus Cardinium</taxon>
    </lineage>
</organism>
<dbReference type="EMBL" id="RARA01000025">
    <property type="protein sequence ID" value="ROT47278.1"/>
    <property type="molecule type" value="Genomic_DNA"/>
</dbReference>
<feature type="compositionally biased region" description="Basic and acidic residues" evidence="1">
    <location>
        <begin position="63"/>
        <end position="72"/>
    </location>
</feature>
<dbReference type="RefSeq" id="WP_123663226.1">
    <property type="nucleotide sequence ID" value="NZ_RARA01000025.1"/>
</dbReference>
<comment type="caution">
    <text evidence="2">The sequence shown here is derived from an EMBL/GenBank/DDBJ whole genome shotgun (WGS) entry which is preliminary data.</text>
</comment>
<dbReference type="AlphaFoldDB" id="A0A3N2QBS6"/>
<reference evidence="2 3" key="1">
    <citation type="submission" date="2018-09" db="EMBL/GenBank/DDBJ databases">
        <title>Comparative Genomics of Wolbachia-Cardinium Dual Endosymbiosis in a Plant-Parasitic Nematode.</title>
        <authorList>
            <person name="Brown A.M.V."/>
            <person name="Wasala S.K."/>
            <person name="Howe D.K."/>
            <person name="Peetz A.B."/>
            <person name="Zasada I.A."/>
            <person name="Denver D.R."/>
        </authorList>
    </citation>
    <scope>NUCLEOTIDE SEQUENCE [LARGE SCALE GENOMIC DNA]</scope>
    <source>
        <strain evidence="2 3">Pp_1</strain>
    </source>
</reference>
<evidence type="ECO:0000256" key="1">
    <source>
        <dbReference type="SAM" id="MobiDB-lite"/>
    </source>
</evidence>
<name>A0A3N2QBS6_9BACT</name>
<sequence>MKNKFKFSLKENNKNLYGSLVLHGSLVLLCTALTGCGKSTNTLNMDLKRGFLSGKDGLSKKEEIKQEPKDEASSSGINLQSNNNTTSSLEVNQVVQAVKTMEISISSPGIRPMIQDLLTLQKKVAADADLKLFIAELLITQNDLMREVDEKITKFGRSDLLQKYKEYVLNALRVNMDQGVNITSIPLTELITVPSTSFEADAMQKWIQNPDNILYINNPQTFEKIAKIRKKMHQHKAMLDTIGKCYSSHIHNQCIERPSTLLLILLIQVMLSNPNNQIKIDDLIKKLKYNPASGIISKDQGMIIEAIEAVEVLQLIQNMFMPSHSFRYDRIHAKHIDDIKRRCKELMPLIFLNDTNETKK</sequence>